<dbReference type="Pfam" id="PF01612">
    <property type="entry name" value="DNA_pol_A_exo1"/>
    <property type="match status" value="1"/>
</dbReference>
<keyword evidence="3" id="KW-0271">Exosome</keyword>
<dbReference type="SUPFAM" id="SSF53098">
    <property type="entry name" value="Ribonuclease H-like"/>
    <property type="match status" value="1"/>
</dbReference>
<evidence type="ECO:0000256" key="3">
    <source>
        <dbReference type="ARBA" id="ARBA00022835"/>
    </source>
</evidence>
<dbReference type="AlphaFoldDB" id="A0A7D9CZX0"/>
<dbReference type="InterPro" id="IPR036397">
    <property type="entry name" value="RNaseH_sf"/>
</dbReference>
<dbReference type="GO" id="GO:0005730">
    <property type="term" value="C:nucleolus"/>
    <property type="evidence" value="ECO:0007669"/>
    <property type="project" value="TreeGrafter"/>
</dbReference>
<dbReference type="GO" id="GO:0003727">
    <property type="term" value="F:single-stranded RNA binding"/>
    <property type="evidence" value="ECO:0007669"/>
    <property type="project" value="TreeGrafter"/>
</dbReference>
<dbReference type="PANTHER" id="PTHR12124:SF47">
    <property type="entry name" value="EXOSOME COMPONENT 10"/>
    <property type="match status" value="1"/>
</dbReference>
<dbReference type="InterPro" id="IPR044876">
    <property type="entry name" value="HRDC_dom_sf"/>
</dbReference>
<dbReference type="SUPFAM" id="SSF47819">
    <property type="entry name" value="HRDC-like"/>
    <property type="match status" value="1"/>
</dbReference>
<dbReference type="GO" id="GO:0000166">
    <property type="term" value="F:nucleotide binding"/>
    <property type="evidence" value="ECO:0007669"/>
    <property type="project" value="InterPro"/>
</dbReference>
<keyword evidence="2" id="KW-0698">rRNA processing</keyword>
<dbReference type="InterPro" id="IPR010997">
    <property type="entry name" value="HRDC-like_sf"/>
</dbReference>
<dbReference type="Proteomes" id="UP000478008">
    <property type="component" value="Unassembled WGS sequence"/>
</dbReference>
<dbReference type="GO" id="GO:0071044">
    <property type="term" value="P:histone mRNA catabolic process"/>
    <property type="evidence" value="ECO:0007669"/>
    <property type="project" value="TreeGrafter"/>
</dbReference>
<dbReference type="GO" id="GO:0000176">
    <property type="term" value="C:nuclear exosome (RNase complex)"/>
    <property type="evidence" value="ECO:0007669"/>
    <property type="project" value="InterPro"/>
</dbReference>
<proteinExistence type="inferred from homology"/>
<feature type="compositionally biased region" description="Basic and acidic residues" evidence="6">
    <location>
        <begin position="762"/>
        <end position="782"/>
    </location>
</feature>
<gene>
    <name evidence="8" type="primary">RRP6</name>
    <name evidence="8" type="ORF">DEBR0S6_01552G</name>
</gene>
<comment type="similarity">
    <text evidence="5">Belongs to the exosome component 10/RRP6 family.</text>
</comment>
<sequence>MSGENKDDPLHGLAPKLVGLIRLCSALNSKDIDFYRSIDSGIKQESDDVRTKLLDMLNRLVKSSISISTDLDPEQFTIKDGKENDKQNMKLIGDLLDTFFENVEIGMDAYKKSRIHEYDNGAKSGTAGTNTEEEGPDGVKYTYLDDADNSTSKKLPIQMQHSKIEKPQTKFVPKVDNFEKHPFKPKIDSKPNAVIPFEKSMELVPASEAIPQHYINPYEYEIMNAKYPDWIFSPIEHPYTSVPWKSSPQPGWVDNVEQLKALLSELEKCKVIGVDLEHHDYRTYHGLTSLMQISTDTGKDYIVDPLSAQLRPHLSLLNIVFTNPDIIKVFHGAFMDMMWLQRDLGLYVVSLFDTYWAAKELALGKYSLAFLLEKYIHFRTSKKWQLADWRIRPLGPEMRNYAKADTHFLIELFGKIQAELIKKPCAMKRVLYHSRKVSNRRFEYATYKPRNATAFGVVSTGGSVPLTPEFQDALFSFDTSRELPWLSLMRSNGIPDTKGPVVEALYKWRDNKARKEDESIRYIMSDFVLTSLANSFSPGAIDQITEAAVLNVINRSARFGSSYYVRKCIKDLTVLIRDVMKQLSRIDLKAWQLAAGTITPPVLSNTKIDAKNVYSSVRDVERLDDEFAGLSSQFEKLNFPGKTDEQTAKCSLEKADPQLFAGKESVGIRYSKGGNAATPVSKKEAKSRLDKIVDRFAKNTERVTLADLQIEEEAKHENANEIQNEEAEHDVDEQRPKREDKNEIITLRKHQNRNNRRRGKVQRNDGESIDLSKRLLEPIDDRKRRRKHKKRSYDPYADSSKQNPNIPLARKRKRRDLGKQATFKK</sequence>
<protein>
    <submittedName>
        <fullName evidence="8">DEBR0S6_01552g1_1</fullName>
    </submittedName>
</protein>
<dbReference type="SMART" id="SM00474">
    <property type="entry name" value="35EXOc"/>
    <property type="match status" value="1"/>
</dbReference>
<dbReference type="GO" id="GO:0071039">
    <property type="term" value="P:nuclear polyadenylation-dependent CUT catabolic process"/>
    <property type="evidence" value="ECO:0007669"/>
    <property type="project" value="TreeGrafter"/>
</dbReference>
<evidence type="ECO:0000313" key="9">
    <source>
        <dbReference type="Proteomes" id="UP000478008"/>
    </source>
</evidence>
<reference evidence="8 9" key="1">
    <citation type="submission" date="2019-07" db="EMBL/GenBank/DDBJ databases">
        <authorList>
            <person name="Friedrich A."/>
            <person name="Schacherer J."/>
        </authorList>
    </citation>
    <scope>NUCLEOTIDE SEQUENCE [LARGE SCALE GENOMIC DNA]</scope>
</reference>
<feature type="compositionally biased region" description="Basic residues" evidence="6">
    <location>
        <begin position="747"/>
        <end position="761"/>
    </location>
</feature>
<dbReference type="GO" id="GO:0071037">
    <property type="term" value="P:nuclear polyadenylation-dependent snRNA catabolic process"/>
    <property type="evidence" value="ECO:0007669"/>
    <property type="project" value="TreeGrafter"/>
</dbReference>
<dbReference type="PROSITE" id="PS50967">
    <property type="entry name" value="HRDC"/>
    <property type="match status" value="1"/>
</dbReference>
<dbReference type="InterPro" id="IPR012588">
    <property type="entry name" value="Exosome-assoc_fac_Rrp6_N"/>
</dbReference>
<comment type="subcellular location">
    <subcellularLocation>
        <location evidence="1">Nucleus</location>
    </subcellularLocation>
</comment>
<dbReference type="PANTHER" id="PTHR12124">
    <property type="entry name" value="POLYMYOSITIS/SCLERODERMA AUTOANTIGEN-RELATED"/>
    <property type="match status" value="1"/>
</dbReference>
<dbReference type="GO" id="GO:0000467">
    <property type="term" value="P:exonucleolytic trimming to generate mature 3'-end of 5.8S rRNA from tricistronic rRNA transcript (SSU-rRNA, 5.8S rRNA, LSU-rRNA)"/>
    <property type="evidence" value="ECO:0007669"/>
    <property type="project" value="InterPro"/>
</dbReference>
<evidence type="ECO:0000313" key="8">
    <source>
        <dbReference type="EMBL" id="VUG19858.1"/>
    </source>
</evidence>
<dbReference type="GO" id="GO:0071051">
    <property type="term" value="P:poly(A)-dependent snoRNA 3'-end processing"/>
    <property type="evidence" value="ECO:0007669"/>
    <property type="project" value="TreeGrafter"/>
</dbReference>
<evidence type="ECO:0000256" key="5">
    <source>
        <dbReference type="ARBA" id="ARBA00043957"/>
    </source>
</evidence>
<evidence type="ECO:0000256" key="4">
    <source>
        <dbReference type="ARBA" id="ARBA00023242"/>
    </source>
</evidence>
<dbReference type="GO" id="GO:0071036">
    <property type="term" value="P:nuclear polyadenylation-dependent snoRNA catabolic process"/>
    <property type="evidence" value="ECO:0007669"/>
    <property type="project" value="TreeGrafter"/>
</dbReference>
<feature type="compositionally biased region" description="Basic and acidic residues" evidence="6">
    <location>
        <begin position="732"/>
        <end position="743"/>
    </location>
</feature>
<dbReference type="GO" id="GO:0071038">
    <property type="term" value="P:TRAMP-dependent tRNA surveillance pathway"/>
    <property type="evidence" value="ECO:0007669"/>
    <property type="project" value="TreeGrafter"/>
</dbReference>
<evidence type="ECO:0000256" key="1">
    <source>
        <dbReference type="ARBA" id="ARBA00004123"/>
    </source>
</evidence>
<dbReference type="GO" id="GO:0071040">
    <property type="term" value="P:nuclear polyadenylation-dependent antisense transcript catabolic process"/>
    <property type="evidence" value="ECO:0007669"/>
    <property type="project" value="TreeGrafter"/>
</dbReference>
<dbReference type="Pfam" id="PF00570">
    <property type="entry name" value="HRDC"/>
    <property type="match status" value="1"/>
</dbReference>
<evidence type="ECO:0000259" key="7">
    <source>
        <dbReference type="PROSITE" id="PS50967"/>
    </source>
</evidence>
<feature type="compositionally biased region" description="Basic residues" evidence="6">
    <location>
        <begin position="809"/>
        <end position="825"/>
    </location>
</feature>
<dbReference type="GO" id="GO:0071035">
    <property type="term" value="P:nuclear polyadenylation-dependent rRNA catabolic process"/>
    <property type="evidence" value="ECO:0007669"/>
    <property type="project" value="TreeGrafter"/>
</dbReference>
<evidence type="ECO:0000256" key="6">
    <source>
        <dbReference type="SAM" id="MobiDB-lite"/>
    </source>
</evidence>
<dbReference type="Gene3D" id="3.30.420.10">
    <property type="entry name" value="Ribonuclease H-like superfamily/Ribonuclease H"/>
    <property type="match status" value="1"/>
</dbReference>
<accession>A0A7D9CZX0</accession>
<feature type="region of interest" description="Disordered" evidence="6">
    <location>
        <begin position="714"/>
        <end position="825"/>
    </location>
</feature>
<keyword evidence="4" id="KW-0539">Nucleus</keyword>
<dbReference type="EMBL" id="CABFWN010000006">
    <property type="protein sequence ID" value="VUG19858.1"/>
    <property type="molecule type" value="Genomic_DNA"/>
</dbReference>
<dbReference type="Gene3D" id="1.10.150.80">
    <property type="entry name" value="HRDC domain"/>
    <property type="match status" value="1"/>
</dbReference>
<dbReference type="InterPro" id="IPR002562">
    <property type="entry name" value="3'-5'_exonuclease_dom"/>
</dbReference>
<dbReference type="GO" id="GO:0000175">
    <property type="term" value="F:3'-5'-RNA exonuclease activity"/>
    <property type="evidence" value="ECO:0007669"/>
    <property type="project" value="InterPro"/>
</dbReference>
<dbReference type="InterPro" id="IPR012337">
    <property type="entry name" value="RNaseH-like_sf"/>
</dbReference>
<dbReference type="InterPro" id="IPR045092">
    <property type="entry name" value="Rrp6-like"/>
</dbReference>
<organism evidence="8 9">
    <name type="scientific">Dekkera bruxellensis</name>
    <name type="common">Brettanomyces custersii</name>
    <dbReference type="NCBI Taxonomy" id="5007"/>
    <lineage>
        <taxon>Eukaryota</taxon>
        <taxon>Fungi</taxon>
        <taxon>Dikarya</taxon>
        <taxon>Ascomycota</taxon>
        <taxon>Saccharomycotina</taxon>
        <taxon>Pichiomycetes</taxon>
        <taxon>Pichiales</taxon>
        <taxon>Pichiaceae</taxon>
        <taxon>Brettanomyces</taxon>
    </lineage>
</organism>
<evidence type="ECO:0000256" key="2">
    <source>
        <dbReference type="ARBA" id="ARBA00022552"/>
    </source>
</evidence>
<feature type="domain" description="HRDC" evidence="7">
    <location>
        <begin position="495"/>
        <end position="579"/>
    </location>
</feature>
<keyword evidence="9" id="KW-1185">Reference proteome</keyword>
<dbReference type="InterPro" id="IPR002121">
    <property type="entry name" value="HRDC_dom"/>
</dbReference>
<name>A0A7D9CZX0_DEKBR</name>
<dbReference type="Pfam" id="PF08066">
    <property type="entry name" value="PMC2NT"/>
    <property type="match status" value="1"/>
</dbReference>